<evidence type="ECO:0000313" key="15">
    <source>
        <dbReference type="EMBL" id="QEN05079.1"/>
    </source>
</evidence>
<evidence type="ECO:0000256" key="12">
    <source>
        <dbReference type="ARBA" id="ARBA00044550"/>
    </source>
</evidence>
<keyword evidence="3" id="KW-0547">Nucleotide-binding</keyword>
<evidence type="ECO:0000256" key="3">
    <source>
        <dbReference type="ARBA" id="ARBA00022741"/>
    </source>
</evidence>
<protein>
    <recommendedName>
        <fullName evidence="11">ATP-dependent DNA helicase RecQ</fullName>
        <ecNumber evidence="10">5.6.2.4</ecNumber>
    </recommendedName>
    <alternativeName>
        <fullName evidence="12">DNA 3'-5' helicase RecQ</fullName>
    </alternativeName>
</protein>
<accession>A0A5C1QDM3</accession>
<dbReference type="InterPro" id="IPR002464">
    <property type="entry name" value="DNA/RNA_helicase_DEAH_CS"/>
</dbReference>
<dbReference type="KEGG" id="sper:EW093_10275"/>
<dbReference type="Gene3D" id="1.10.10.10">
    <property type="entry name" value="Winged helix-like DNA-binding domain superfamily/Winged helix DNA-binding domain"/>
    <property type="match status" value="1"/>
</dbReference>
<dbReference type="GO" id="GO:0030894">
    <property type="term" value="C:replisome"/>
    <property type="evidence" value="ECO:0007669"/>
    <property type="project" value="TreeGrafter"/>
</dbReference>
<keyword evidence="5 15" id="KW-0347">Helicase</keyword>
<evidence type="ECO:0000256" key="1">
    <source>
        <dbReference type="ARBA" id="ARBA00005446"/>
    </source>
</evidence>
<dbReference type="NCBIfam" id="TIGR00614">
    <property type="entry name" value="recQ_fam"/>
    <property type="match status" value="1"/>
</dbReference>
<dbReference type="EC" id="5.6.2.4" evidence="10"/>
<dbReference type="GO" id="GO:0006310">
    <property type="term" value="P:DNA recombination"/>
    <property type="evidence" value="ECO:0007669"/>
    <property type="project" value="InterPro"/>
</dbReference>
<proteinExistence type="inferred from homology"/>
<dbReference type="Pfam" id="PF00271">
    <property type="entry name" value="Helicase_C"/>
    <property type="match status" value="1"/>
</dbReference>
<dbReference type="PROSITE" id="PS00690">
    <property type="entry name" value="DEAH_ATP_HELICASE"/>
    <property type="match status" value="1"/>
</dbReference>
<keyword evidence="7" id="KW-0238">DNA-binding</keyword>
<dbReference type="InterPro" id="IPR014001">
    <property type="entry name" value="Helicase_ATP-bd"/>
</dbReference>
<keyword evidence="8" id="KW-0413">Isomerase</keyword>
<keyword evidence="2" id="KW-0479">Metal-binding</keyword>
<dbReference type="OrthoDB" id="9763310at2"/>
<comment type="catalytic activity">
    <reaction evidence="9">
        <text>Couples ATP hydrolysis with the unwinding of duplex DNA by translocating in the 3'-5' direction.</text>
        <dbReference type="EC" id="5.6.2.4"/>
    </reaction>
</comment>
<dbReference type="GO" id="GO:0005524">
    <property type="term" value="F:ATP binding"/>
    <property type="evidence" value="ECO:0007669"/>
    <property type="project" value="UniProtKB-KW"/>
</dbReference>
<evidence type="ECO:0000256" key="4">
    <source>
        <dbReference type="ARBA" id="ARBA00022801"/>
    </source>
</evidence>
<dbReference type="GO" id="GO:0043590">
    <property type="term" value="C:bacterial nucleoid"/>
    <property type="evidence" value="ECO:0007669"/>
    <property type="project" value="TreeGrafter"/>
</dbReference>
<keyword evidence="6" id="KW-0067">ATP-binding</keyword>
<evidence type="ECO:0000259" key="13">
    <source>
        <dbReference type="PROSITE" id="PS51192"/>
    </source>
</evidence>
<name>A0A5C1QDM3_9SPIO</name>
<evidence type="ECO:0000256" key="8">
    <source>
        <dbReference type="ARBA" id="ARBA00023235"/>
    </source>
</evidence>
<sequence length="636" mass="72164">MDIKSVLKDKFGFDNFRDGQEEVVERVLDGRSVAAIFPTGAGKSLCYQLPATQFKGLTLVVSPLISLMHDQLKFLQKNGIPSAVLDSTLTRDQYQETLNKAINNSIKVLMISVERFKNERFRNYLFRMDISLLVVDEAHCISEWGHNFRPEYLKLPKYVAEFNIPQVLLLTATATENVAIDMCKKLNIKKENLVRTGFYRSNLHLEVTPVDSDKKNELLLNRLAEENVPTIVYVTLQKSADSVASYLQERGVLALSYHAGLKSEERTQIQNDFMDGHVNCIVATIAFGMGIDKSDIRRVIHYDLPKSIENYSQEIGRAGRDGRDSVCEVFANRSGITVLENFIYGDTPGLDSIKQLLEDIQSSNDIWEVKILSLSNKVNIRALPLKTLIVYLEIRGIITSSYSYFSQYRFKTEKTSSEIFSNFDNNRQNYLKSLFSYSNKKRTWIDLRLEDFLIETNGDRSKAINALEYLDSKGFIQLESKQAVEVYKIIDNSYSVENLSLELFNLFKKKESSEILRVNKMIEFFESKTCLSSRLSSYFAEDRGVTKCGHCSVCCGRVAVMGKAESLETLTSDMVQKSSAEILSNIGDKGSSQIVANFLCGISMPLFTKIKARSMYGFSSLEKYPYKDVLGIITNK</sequence>
<dbReference type="GO" id="GO:0003677">
    <property type="term" value="F:DNA binding"/>
    <property type="evidence" value="ECO:0007669"/>
    <property type="project" value="UniProtKB-KW"/>
</dbReference>
<dbReference type="Proteomes" id="UP000323824">
    <property type="component" value="Chromosome"/>
</dbReference>
<dbReference type="GO" id="GO:0005737">
    <property type="term" value="C:cytoplasm"/>
    <property type="evidence" value="ECO:0007669"/>
    <property type="project" value="TreeGrafter"/>
</dbReference>
<evidence type="ECO:0000256" key="2">
    <source>
        <dbReference type="ARBA" id="ARBA00022723"/>
    </source>
</evidence>
<dbReference type="SMART" id="SM00490">
    <property type="entry name" value="HELICc"/>
    <property type="match status" value="1"/>
</dbReference>
<evidence type="ECO:0000256" key="9">
    <source>
        <dbReference type="ARBA" id="ARBA00034617"/>
    </source>
</evidence>
<dbReference type="GO" id="GO:0016787">
    <property type="term" value="F:hydrolase activity"/>
    <property type="evidence" value="ECO:0007669"/>
    <property type="project" value="UniProtKB-KW"/>
</dbReference>
<feature type="domain" description="Helicase C-terminal" evidence="14">
    <location>
        <begin position="215"/>
        <end position="375"/>
    </location>
</feature>
<dbReference type="InterPro" id="IPR004589">
    <property type="entry name" value="DNA_helicase_ATP-dep_RecQ"/>
</dbReference>
<dbReference type="PROSITE" id="PS51192">
    <property type="entry name" value="HELICASE_ATP_BIND_1"/>
    <property type="match status" value="1"/>
</dbReference>
<evidence type="ECO:0000256" key="7">
    <source>
        <dbReference type="ARBA" id="ARBA00023125"/>
    </source>
</evidence>
<dbReference type="PROSITE" id="PS51194">
    <property type="entry name" value="HELICASE_CTER"/>
    <property type="match status" value="1"/>
</dbReference>
<feature type="domain" description="Helicase ATP-binding" evidence="13">
    <location>
        <begin position="24"/>
        <end position="192"/>
    </location>
</feature>
<dbReference type="Gene3D" id="3.40.50.300">
    <property type="entry name" value="P-loop containing nucleotide triphosphate hydrolases"/>
    <property type="match status" value="2"/>
</dbReference>
<dbReference type="InterPro" id="IPR027417">
    <property type="entry name" value="P-loop_NTPase"/>
</dbReference>
<keyword evidence="16" id="KW-1185">Reference proteome</keyword>
<evidence type="ECO:0000256" key="6">
    <source>
        <dbReference type="ARBA" id="ARBA00022840"/>
    </source>
</evidence>
<dbReference type="InterPro" id="IPR001650">
    <property type="entry name" value="Helicase_C-like"/>
</dbReference>
<evidence type="ECO:0000313" key="16">
    <source>
        <dbReference type="Proteomes" id="UP000323824"/>
    </source>
</evidence>
<evidence type="ECO:0000256" key="10">
    <source>
        <dbReference type="ARBA" id="ARBA00034808"/>
    </source>
</evidence>
<dbReference type="InterPro" id="IPR036388">
    <property type="entry name" value="WH-like_DNA-bd_sf"/>
</dbReference>
<comment type="similarity">
    <text evidence="1">Belongs to the helicase family. RecQ subfamily.</text>
</comment>
<dbReference type="PANTHER" id="PTHR13710">
    <property type="entry name" value="DNA HELICASE RECQ FAMILY MEMBER"/>
    <property type="match status" value="1"/>
</dbReference>
<dbReference type="InterPro" id="IPR032284">
    <property type="entry name" value="RecQ_Zn-bd"/>
</dbReference>
<dbReference type="GO" id="GO:0006281">
    <property type="term" value="P:DNA repair"/>
    <property type="evidence" value="ECO:0007669"/>
    <property type="project" value="TreeGrafter"/>
</dbReference>
<dbReference type="EMBL" id="CP035807">
    <property type="protein sequence ID" value="QEN05079.1"/>
    <property type="molecule type" value="Genomic_DNA"/>
</dbReference>
<evidence type="ECO:0000256" key="11">
    <source>
        <dbReference type="ARBA" id="ARBA00044535"/>
    </source>
</evidence>
<dbReference type="Pfam" id="PF00270">
    <property type="entry name" value="DEAD"/>
    <property type="match status" value="1"/>
</dbReference>
<evidence type="ECO:0000256" key="5">
    <source>
        <dbReference type="ARBA" id="ARBA00022806"/>
    </source>
</evidence>
<dbReference type="GO" id="GO:0046872">
    <property type="term" value="F:metal ion binding"/>
    <property type="evidence" value="ECO:0007669"/>
    <property type="project" value="UniProtKB-KW"/>
</dbReference>
<dbReference type="PANTHER" id="PTHR13710:SF105">
    <property type="entry name" value="ATP-DEPENDENT DNA HELICASE Q1"/>
    <property type="match status" value="1"/>
</dbReference>
<dbReference type="GO" id="GO:0043138">
    <property type="term" value="F:3'-5' DNA helicase activity"/>
    <property type="evidence" value="ECO:0007669"/>
    <property type="project" value="UniProtKB-EC"/>
</dbReference>
<evidence type="ECO:0000259" key="14">
    <source>
        <dbReference type="PROSITE" id="PS51194"/>
    </source>
</evidence>
<dbReference type="CDD" id="cd17920">
    <property type="entry name" value="DEXHc_RecQ"/>
    <property type="match status" value="1"/>
</dbReference>
<keyword evidence="4" id="KW-0378">Hydrolase</keyword>
<reference evidence="15 16" key="1">
    <citation type="submission" date="2019-02" db="EMBL/GenBank/DDBJ databases">
        <authorList>
            <person name="Fomenkov A."/>
            <person name="Dubinina G."/>
            <person name="Grabovich M."/>
            <person name="Vincze T."/>
            <person name="Roberts R.J."/>
        </authorList>
    </citation>
    <scope>NUCLEOTIDE SEQUENCE [LARGE SCALE GENOMIC DNA]</scope>
    <source>
        <strain evidence="15 16">P</strain>
    </source>
</reference>
<dbReference type="SUPFAM" id="SSF52540">
    <property type="entry name" value="P-loop containing nucleoside triphosphate hydrolases"/>
    <property type="match status" value="1"/>
</dbReference>
<organism evidence="15 16">
    <name type="scientific">Thiospirochaeta perfilievii</name>
    <dbReference type="NCBI Taxonomy" id="252967"/>
    <lineage>
        <taxon>Bacteria</taxon>
        <taxon>Pseudomonadati</taxon>
        <taxon>Spirochaetota</taxon>
        <taxon>Spirochaetia</taxon>
        <taxon>Spirochaetales</taxon>
        <taxon>Spirochaetaceae</taxon>
        <taxon>Thiospirochaeta</taxon>
    </lineage>
</organism>
<reference evidence="15 16" key="2">
    <citation type="submission" date="2019-09" db="EMBL/GenBank/DDBJ databases">
        <title>Complete Genome Sequence and Methylome Analysis of free living Spirochaetas.</title>
        <authorList>
            <person name="Leshcheva N."/>
            <person name="Mikheeva N."/>
        </authorList>
    </citation>
    <scope>NUCLEOTIDE SEQUENCE [LARGE SCALE GENOMIC DNA]</scope>
    <source>
        <strain evidence="15 16">P</strain>
    </source>
</reference>
<dbReference type="GO" id="GO:0009378">
    <property type="term" value="F:four-way junction helicase activity"/>
    <property type="evidence" value="ECO:0007669"/>
    <property type="project" value="TreeGrafter"/>
</dbReference>
<dbReference type="SMART" id="SM00487">
    <property type="entry name" value="DEXDc"/>
    <property type="match status" value="1"/>
</dbReference>
<dbReference type="RefSeq" id="WP_149568320.1">
    <property type="nucleotide sequence ID" value="NZ_CP035807.1"/>
</dbReference>
<dbReference type="InterPro" id="IPR011545">
    <property type="entry name" value="DEAD/DEAH_box_helicase_dom"/>
</dbReference>
<gene>
    <name evidence="15" type="ORF">EW093_10275</name>
</gene>
<dbReference type="AlphaFoldDB" id="A0A5C1QDM3"/>
<dbReference type="Pfam" id="PF16124">
    <property type="entry name" value="RecQ_Zn_bind"/>
    <property type="match status" value="1"/>
</dbReference>